<evidence type="ECO:0000313" key="1">
    <source>
        <dbReference type="EMBL" id="VDK31229.1"/>
    </source>
</evidence>
<evidence type="ECO:0000313" key="3">
    <source>
        <dbReference type="WBParaSite" id="ASIM_0000852101-mRNA-1"/>
    </source>
</evidence>
<protein>
    <submittedName>
        <fullName evidence="3">Secreted protein</fullName>
    </submittedName>
</protein>
<dbReference type="WBParaSite" id="ASIM_0000852101-mRNA-1">
    <property type="protein sequence ID" value="ASIM_0000852101-mRNA-1"/>
    <property type="gene ID" value="ASIM_0000852101"/>
</dbReference>
<dbReference type="AlphaFoldDB" id="A0A0M3JLJ0"/>
<evidence type="ECO:0000313" key="2">
    <source>
        <dbReference type="Proteomes" id="UP000267096"/>
    </source>
</evidence>
<sequence>MYQSSKLPIYISGLSGLAMLSNVCNVDGLNASNATMRSLHWPVYAWTKNYEMINAIYTLISHIGMIFSPCQSAT</sequence>
<keyword evidence="2" id="KW-1185">Reference proteome</keyword>
<reference evidence="1 2" key="2">
    <citation type="submission" date="2018-11" db="EMBL/GenBank/DDBJ databases">
        <authorList>
            <consortium name="Pathogen Informatics"/>
        </authorList>
    </citation>
    <scope>NUCLEOTIDE SEQUENCE [LARGE SCALE GENOMIC DNA]</scope>
</reference>
<name>A0A0M3JLJ0_ANISI</name>
<organism evidence="3">
    <name type="scientific">Anisakis simplex</name>
    <name type="common">Herring worm</name>
    <dbReference type="NCBI Taxonomy" id="6269"/>
    <lineage>
        <taxon>Eukaryota</taxon>
        <taxon>Metazoa</taxon>
        <taxon>Ecdysozoa</taxon>
        <taxon>Nematoda</taxon>
        <taxon>Chromadorea</taxon>
        <taxon>Rhabditida</taxon>
        <taxon>Spirurina</taxon>
        <taxon>Ascaridomorpha</taxon>
        <taxon>Ascaridoidea</taxon>
        <taxon>Anisakidae</taxon>
        <taxon>Anisakis</taxon>
        <taxon>Anisakis simplex complex</taxon>
    </lineage>
</organism>
<proteinExistence type="predicted"/>
<dbReference type="Proteomes" id="UP000267096">
    <property type="component" value="Unassembled WGS sequence"/>
</dbReference>
<dbReference type="EMBL" id="UYRR01021997">
    <property type="protein sequence ID" value="VDK31229.1"/>
    <property type="molecule type" value="Genomic_DNA"/>
</dbReference>
<accession>A0A0M3JLJ0</accession>
<gene>
    <name evidence="1" type="ORF">ASIM_LOCUS8273</name>
</gene>
<reference evidence="3" key="1">
    <citation type="submission" date="2017-02" db="UniProtKB">
        <authorList>
            <consortium name="WormBaseParasite"/>
        </authorList>
    </citation>
    <scope>IDENTIFICATION</scope>
</reference>